<dbReference type="GO" id="GO:0005840">
    <property type="term" value="C:ribosome"/>
    <property type="evidence" value="ECO:0007669"/>
    <property type="project" value="InterPro"/>
</dbReference>
<dbReference type="Proteomes" id="UP000269945">
    <property type="component" value="Unassembled WGS sequence"/>
</dbReference>
<dbReference type="AlphaFoldDB" id="A0A9X9Q1T6"/>
<dbReference type="InterPro" id="IPR001047">
    <property type="entry name" value="Ribosomal_eS8"/>
</dbReference>
<evidence type="ECO:0000313" key="3">
    <source>
        <dbReference type="Proteomes" id="UP000269945"/>
    </source>
</evidence>
<evidence type="ECO:0000313" key="2">
    <source>
        <dbReference type="EMBL" id="VCW97145.1"/>
    </source>
</evidence>
<comment type="caution">
    <text evidence="2">The sequence shown here is derived from an EMBL/GenBank/DDBJ whole genome shotgun (WGS) entry which is preliminary data.</text>
</comment>
<protein>
    <submittedName>
        <fullName evidence="2">Uncharacterized protein</fullName>
    </submittedName>
</protein>
<gene>
    <name evidence="2" type="ORF">BN2614_LOCUS4</name>
</gene>
<evidence type="ECO:0000256" key="1">
    <source>
        <dbReference type="SAM" id="MobiDB-lite"/>
    </source>
</evidence>
<dbReference type="PANTHER" id="PTHR10394">
    <property type="entry name" value="40S RIBOSOMAL PROTEIN S8"/>
    <property type="match status" value="1"/>
</dbReference>
<keyword evidence="3" id="KW-1185">Reference proteome</keyword>
<organism evidence="2 3">
    <name type="scientific">Gulo gulo</name>
    <name type="common">Wolverine</name>
    <name type="synonym">Gluton</name>
    <dbReference type="NCBI Taxonomy" id="48420"/>
    <lineage>
        <taxon>Eukaryota</taxon>
        <taxon>Metazoa</taxon>
        <taxon>Chordata</taxon>
        <taxon>Craniata</taxon>
        <taxon>Vertebrata</taxon>
        <taxon>Euteleostomi</taxon>
        <taxon>Mammalia</taxon>
        <taxon>Eutheria</taxon>
        <taxon>Laurasiatheria</taxon>
        <taxon>Carnivora</taxon>
        <taxon>Caniformia</taxon>
        <taxon>Musteloidea</taxon>
        <taxon>Mustelidae</taxon>
        <taxon>Guloninae</taxon>
        <taxon>Gulo</taxon>
    </lineage>
</organism>
<dbReference type="EMBL" id="CYRY02020738">
    <property type="protein sequence ID" value="VCW97145.1"/>
    <property type="molecule type" value="Genomic_DNA"/>
</dbReference>
<accession>A0A9X9Q1T6</accession>
<reference evidence="2 3" key="1">
    <citation type="submission" date="2018-10" db="EMBL/GenBank/DDBJ databases">
        <authorList>
            <person name="Ekblom R."/>
            <person name="Jareborg N."/>
        </authorList>
    </citation>
    <scope>NUCLEOTIDE SEQUENCE [LARGE SCALE GENOMIC DNA]</scope>
    <source>
        <tissue evidence="2">Muscle</tissue>
    </source>
</reference>
<dbReference type="GO" id="GO:0003735">
    <property type="term" value="F:structural constituent of ribosome"/>
    <property type="evidence" value="ECO:0007669"/>
    <property type="project" value="InterPro"/>
</dbReference>
<dbReference type="GO" id="GO:0006412">
    <property type="term" value="P:translation"/>
    <property type="evidence" value="ECO:0007669"/>
    <property type="project" value="InterPro"/>
</dbReference>
<proteinExistence type="predicted"/>
<sequence>MGWDTPLPPLSLAYAQSTHGEAVRKYQALRLDVGNFSWDSKCSMHKTRIVDICNASSNELVSPKTPVQNWIVLIDSTLYPQWSEPRDTTRRGAKLTPEEEEILNTKRSKKIQKKYDERKKECQNQQSSGGAVPARQASGMPGFKARPVWPSRWLCARGQGARVPSEENQSPERQINLPLFYLWSCKEGVDCLKKKM</sequence>
<feature type="region of interest" description="Disordered" evidence="1">
    <location>
        <begin position="119"/>
        <end position="141"/>
    </location>
</feature>
<dbReference type="Gene3D" id="3.10.290.70">
    <property type="match status" value="1"/>
</dbReference>
<name>A0A9X9Q1T6_GULGU</name>